<sequence>MNARPRRAGLRAGIAILALVLASCGGDDEDARGNLADLVEDTTTTSTEAATTTTVDDLGGLFDDDGTGAPGSGIFTGDAEEHDVDVDEDAPTFDETDPATFFGTDTIDLDLAQSLYEACRDGDMQACDTMYLDTLVDSPAES</sequence>
<reference evidence="2 3" key="1">
    <citation type="submission" date="2019-11" db="EMBL/GenBank/DDBJ databases">
        <authorList>
            <person name="He Y."/>
        </authorList>
    </citation>
    <scope>NUCLEOTIDE SEQUENCE [LARGE SCALE GENOMIC DNA]</scope>
    <source>
        <strain evidence="2 3">SCSIO 58843</strain>
    </source>
</reference>
<organism evidence="2 3">
    <name type="scientific">Actinomarinicola tropica</name>
    <dbReference type="NCBI Taxonomy" id="2789776"/>
    <lineage>
        <taxon>Bacteria</taxon>
        <taxon>Bacillati</taxon>
        <taxon>Actinomycetota</taxon>
        <taxon>Acidimicrobiia</taxon>
        <taxon>Acidimicrobiales</taxon>
        <taxon>Iamiaceae</taxon>
        <taxon>Actinomarinicola</taxon>
    </lineage>
</organism>
<dbReference type="KEGG" id="atq:GH723_12840"/>
<evidence type="ECO:0000313" key="3">
    <source>
        <dbReference type="Proteomes" id="UP000334019"/>
    </source>
</evidence>
<dbReference type="AlphaFoldDB" id="A0A5Q2RMV9"/>
<feature type="region of interest" description="Disordered" evidence="1">
    <location>
        <begin position="56"/>
        <end position="78"/>
    </location>
</feature>
<dbReference type="PROSITE" id="PS51257">
    <property type="entry name" value="PROKAR_LIPOPROTEIN"/>
    <property type="match status" value="1"/>
</dbReference>
<proteinExistence type="predicted"/>
<keyword evidence="3" id="KW-1185">Reference proteome</keyword>
<evidence type="ECO:0000256" key="1">
    <source>
        <dbReference type="SAM" id="MobiDB-lite"/>
    </source>
</evidence>
<dbReference type="EMBL" id="CP045851">
    <property type="protein sequence ID" value="QGG95911.1"/>
    <property type="molecule type" value="Genomic_DNA"/>
</dbReference>
<gene>
    <name evidence="2" type="ORF">GH723_12840</name>
</gene>
<dbReference type="Proteomes" id="UP000334019">
    <property type="component" value="Chromosome"/>
</dbReference>
<evidence type="ECO:0000313" key="2">
    <source>
        <dbReference type="EMBL" id="QGG95911.1"/>
    </source>
</evidence>
<name>A0A5Q2RMV9_9ACTN</name>
<dbReference type="RefSeq" id="WP_153760017.1">
    <property type="nucleotide sequence ID" value="NZ_CP045851.1"/>
</dbReference>
<protein>
    <submittedName>
        <fullName evidence="2">Uncharacterized protein</fullName>
    </submittedName>
</protein>
<accession>A0A5Q2RMV9</accession>